<dbReference type="PANTHER" id="PTHR12110">
    <property type="entry name" value="HYDROXYPYRUVATE ISOMERASE"/>
    <property type="match status" value="1"/>
</dbReference>
<feature type="domain" description="Xylose isomerase-like TIM barrel" evidence="1">
    <location>
        <begin position="21"/>
        <end position="275"/>
    </location>
</feature>
<accession>F8FGF9</accession>
<reference evidence="2 3" key="2">
    <citation type="journal article" date="2013" name="Genome Announc.">
        <title>Genome Sequence of Growth-Improving Paenibacillus mucilaginosus Strain KNP414.</title>
        <authorList>
            <person name="Lu J.J."/>
            <person name="Wang J.F."/>
            <person name="Hu X.F."/>
        </authorList>
    </citation>
    <scope>NUCLEOTIDE SEQUENCE [LARGE SCALE GENOMIC DNA]</scope>
    <source>
        <strain evidence="2 3">KNP414</strain>
    </source>
</reference>
<sequence>MSKPGILAHNFGRLPLEELADRVAGAGLASVQLALAKALSDVDSATGKLSPGLANHVGEAFAKRGVRIASLGCYINPVHPDPEQRKQELRRFKEHLRFCRDFGASVVATETGKLDTFKADEPERYEEKAFETLRSSVLELAEEADKWGVTVGIEPAYTLVIHSTEGMQRLLEEVPTSTLGVVLDPCNLLNASLLDLQQEIVSAAFDALADRVVLFHAKDIRKTASGGTEYTPLGTGELDYPHFLRLVKERKPHCHITMEGLEPDQIAPSLDFFRKVWNEV</sequence>
<dbReference type="RefSeq" id="WP_013919763.1">
    <property type="nucleotide sequence ID" value="NC_015690.1"/>
</dbReference>
<dbReference type="Proteomes" id="UP000006620">
    <property type="component" value="Chromosome"/>
</dbReference>
<dbReference type="Pfam" id="PF01261">
    <property type="entry name" value="AP_endonuc_2"/>
    <property type="match status" value="1"/>
</dbReference>
<gene>
    <name evidence="2" type="ordered locus">KNP414_06095</name>
</gene>
<dbReference type="AlphaFoldDB" id="F8FGF9"/>
<dbReference type="InterPro" id="IPR036237">
    <property type="entry name" value="Xyl_isomerase-like_sf"/>
</dbReference>
<dbReference type="PATRIC" id="fig|1036673.3.peg.5663"/>
<reference evidence="3" key="1">
    <citation type="submission" date="2011-06" db="EMBL/GenBank/DDBJ databases">
        <title>Complete genome sequence of Paenibacillus mucilaginosus KNP414.</title>
        <authorList>
            <person name="Wang J."/>
            <person name="Hu S."/>
            <person name="Hu X."/>
            <person name="Zhang B."/>
            <person name="Dong D."/>
            <person name="Zhang S."/>
            <person name="Zhao K."/>
            <person name="Wu D."/>
        </authorList>
    </citation>
    <scope>NUCLEOTIDE SEQUENCE [LARGE SCALE GENOMIC DNA]</scope>
    <source>
        <strain evidence="3">KNP414</strain>
    </source>
</reference>
<protein>
    <submittedName>
        <fullName evidence="2">Xylose isomerase domain-containing protein</fullName>
    </submittedName>
</protein>
<dbReference type="InterPro" id="IPR013022">
    <property type="entry name" value="Xyl_isomerase-like_TIM-brl"/>
</dbReference>
<name>F8FGF9_PAEMK</name>
<dbReference type="PANTHER" id="PTHR12110:SF21">
    <property type="entry name" value="XYLOSE ISOMERASE-LIKE TIM BARREL DOMAIN-CONTAINING PROTEIN"/>
    <property type="match status" value="1"/>
</dbReference>
<evidence type="ECO:0000313" key="2">
    <source>
        <dbReference type="EMBL" id="AEI44619.1"/>
    </source>
</evidence>
<organism evidence="2 3">
    <name type="scientific">Paenibacillus mucilaginosus (strain KNP414)</name>
    <dbReference type="NCBI Taxonomy" id="1036673"/>
    <lineage>
        <taxon>Bacteria</taxon>
        <taxon>Bacillati</taxon>
        <taxon>Bacillota</taxon>
        <taxon>Bacilli</taxon>
        <taxon>Bacillales</taxon>
        <taxon>Paenibacillaceae</taxon>
        <taxon>Paenibacillus</taxon>
    </lineage>
</organism>
<dbReference type="Gene3D" id="3.20.20.150">
    <property type="entry name" value="Divalent-metal-dependent TIM barrel enzymes"/>
    <property type="match status" value="1"/>
</dbReference>
<evidence type="ECO:0000313" key="3">
    <source>
        <dbReference type="Proteomes" id="UP000006620"/>
    </source>
</evidence>
<dbReference type="KEGG" id="pms:KNP414_06095"/>
<dbReference type="EMBL" id="CP002869">
    <property type="protein sequence ID" value="AEI44619.1"/>
    <property type="molecule type" value="Genomic_DNA"/>
</dbReference>
<keyword evidence="2" id="KW-0413">Isomerase</keyword>
<dbReference type="HOGENOM" id="CLU_080433_1_0_9"/>
<dbReference type="GO" id="GO:0016853">
    <property type="term" value="F:isomerase activity"/>
    <property type="evidence" value="ECO:0007669"/>
    <property type="project" value="UniProtKB-KW"/>
</dbReference>
<dbReference type="InterPro" id="IPR050312">
    <property type="entry name" value="IolE/XylAMocC-like"/>
</dbReference>
<evidence type="ECO:0000259" key="1">
    <source>
        <dbReference type="Pfam" id="PF01261"/>
    </source>
</evidence>
<dbReference type="SUPFAM" id="SSF51658">
    <property type="entry name" value="Xylose isomerase-like"/>
    <property type="match status" value="1"/>
</dbReference>
<proteinExistence type="predicted"/>